<sequence>MNGNGERLIVYGILTSWQPLDAGVPKEITALVEEARS</sequence>
<dbReference type="EMBL" id="CAEZTD010000033">
    <property type="protein sequence ID" value="CAB4558886.1"/>
    <property type="molecule type" value="Genomic_DNA"/>
</dbReference>
<dbReference type="AlphaFoldDB" id="A0A6J6D6C0"/>
<reference evidence="1" key="1">
    <citation type="submission" date="2020-05" db="EMBL/GenBank/DDBJ databases">
        <authorList>
            <person name="Chiriac C."/>
            <person name="Salcher M."/>
            <person name="Ghai R."/>
            <person name="Kavagutti S V."/>
        </authorList>
    </citation>
    <scope>NUCLEOTIDE SEQUENCE</scope>
</reference>
<protein>
    <submittedName>
        <fullName evidence="1">Unannotated protein</fullName>
    </submittedName>
</protein>
<name>A0A6J6D6C0_9ZZZZ</name>
<gene>
    <name evidence="1" type="ORF">UFOPK1591_00585</name>
</gene>
<organism evidence="1">
    <name type="scientific">freshwater metagenome</name>
    <dbReference type="NCBI Taxonomy" id="449393"/>
    <lineage>
        <taxon>unclassified sequences</taxon>
        <taxon>metagenomes</taxon>
        <taxon>ecological metagenomes</taxon>
    </lineage>
</organism>
<accession>A0A6J6D6C0</accession>
<proteinExistence type="predicted"/>
<evidence type="ECO:0000313" key="1">
    <source>
        <dbReference type="EMBL" id="CAB4558886.1"/>
    </source>
</evidence>